<feature type="transmembrane region" description="Helical" evidence="19">
    <location>
        <begin position="69"/>
        <end position="87"/>
    </location>
</feature>
<dbReference type="InterPro" id="IPR003805">
    <property type="entry name" value="CobS"/>
</dbReference>
<evidence type="ECO:0000256" key="18">
    <source>
        <dbReference type="ARBA" id="ARBA00049504"/>
    </source>
</evidence>
<proteinExistence type="inferred from homology"/>
<feature type="transmembrane region" description="Helical" evidence="19">
    <location>
        <begin position="41"/>
        <end position="62"/>
    </location>
</feature>
<evidence type="ECO:0000256" key="2">
    <source>
        <dbReference type="ARBA" id="ARBA00004651"/>
    </source>
</evidence>
<dbReference type="RefSeq" id="WP_261496072.1">
    <property type="nucleotide sequence ID" value="NZ_JAOCQF010000002.1"/>
</dbReference>
<evidence type="ECO:0000256" key="15">
    <source>
        <dbReference type="ARBA" id="ARBA00032605"/>
    </source>
</evidence>
<evidence type="ECO:0000256" key="5">
    <source>
        <dbReference type="ARBA" id="ARBA00013200"/>
    </source>
</evidence>
<comment type="similarity">
    <text evidence="4 19">Belongs to the CobS family.</text>
</comment>
<evidence type="ECO:0000256" key="13">
    <source>
        <dbReference type="ARBA" id="ARBA00023136"/>
    </source>
</evidence>
<evidence type="ECO:0000256" key="7">
    <source>
        <dbReference type="ARBA" id="ARBA00022475"/>
    </source>
</evidence>
<comment type="catalytic activity">
    <reaction evidence="17 19">
        <text>alpha-ribazole + adenosylcob(III)inamide-GDP = adenosylcob(III)alamin + GMP + H(+)</text>
        <dbReference type="Rhea" id="RHEA:16049"/>
        <dbReference type="ChEBI" id="CHEBI:10329"/>
        <dbReference type="ChEBI" id="CHEBI:15378"/>
        <dbReference type="ChEBI" id="CHEBI:18408"/>
        <dbReference type="ChEBI" id="CHEBI:58115"/>
        <dbReference type="ChEBI" id="CHEBI:60487"/>
        <dbReference type="EC" id="2.7.8.26"/>
    </reaction>
</comment>
<evidence type="ECO:0000256" key="19">
    <source>
        <dbReference type="HAMAP-Rule" id="MF_00719"/>
    </source>
</evidence>
<accession>A0ABT2NQF5</accession>
<comment type="pathway">
    <text evidence="3 19">Cofactor biosynthesis; adenosylcobalamin biosynthesis; adenosylcobalamin from cob(II)yrinate a,c-diamide: step 7/7.</text>
</comment>
<dbReference type="Pfam" id="PF02654">
    <property type="entry name" value="CobS"/>
    <property type="match status" value="1"/>
</dbReference>
<reference evidence="21" key="1">
    <citation type="submission" date="2023-07" db="EMBL/GenBank/DDBJ databases">
        <title>Defluviimonas sediminis sp. nov., isolated from mangrove sediment.</title>
        <authorList>
            <person name="Liu L."/>
            <person name="Li J."/>
            <person name="Huang Y."/>
            <person name="Pan J."/>
            <person name="Li M."/>
        </authorList>
    </citation>
    <scope>NUCLEOTIDE SEQUENCE [LARGE SCALE GENOMIC DNA]</scope>
    <source>
        <strain evidence="21">FT324</strain>
    </source>
</reference>
<name>A0ABT2NQF5_9RHOB</name>
<evidence type="ECO:0000256" key="9">
    <source>
        <dbReference type="ARBA" id="ARBA00022679"/>
    </source>
</evidence>
<sequence length="253" mass="25053">MNGGGDPARRREELRLALMLLTRLPVGRIAGTAPSMAASAWAWPIAGLVVGFLAALALALALGAGLPPLAAAILALAVSALATGAMHEDGLADLADGFGGGATRDRKLEIMRDSRIGSYGVVALVLSLGFRATAIAALAPAGAGWALVAMAAASRATMPAALALMPPARPDGLGRAAATEEVPALPAAVLGFVCLLPLGVFAALAMALSISLAALALGLLARRQIGGQTGDVLGAMQQAGEIAGWAALMALSV</sequence>
<keyword evidence="12 19" id="KW-1133">Transmembrane helix</keyword>
<dbReference type="HAMAP" id="MF_00719">
    <property type="entry name" value="CobS"/>
    <property type="match status" value="1"/>
</dbReference>
<comment type="subcellular location">
    <subcellularLocation>
        <location evidence="2 19">Cell membrane</location>
        <topology evidence="2 19">Multi-pass membrane protein</topology>
    </subcellularLocation>
</comment>
<organism evidence="20 21">
    <name type="scientific">Albidovulum sediminis</name>
    <dbReference type="NCBI Taxonomy" id="3066345"/>
    <lineage>
        <taxon>Bacteria</taxon>
        <taxon>Pseudomonadati</taxon>
        <taxon>Pseudomonadota</taxon>
        <taxon>Alphaproteobacteria</taxon>
        <taxon>Rhodobacterales</taxon>
        <taxon>Paracoccaceae</taxon>
        <taxon>Albidovulum</taxon>
    </lineage>
</organism>
<dbReference type="PANTHER" id="PTHR34148">
    <property type="entry name" value="ADENOSYLCOBINAMIDE-GDP RIBAZOLETRANSFERASE"/>
    <property type="match status" value="1"/>
</dbReference>
<keyword evidence="13 19" id="KW-0472">Membrane</keyword>
<evidence type="ECO:0000256" key="3">
    <source>
        <dbReference type="ARBA" id="ARBA00004663"/>
    </source>
</evidence>
<comment type="cofactor">
    <cofactor evidence="1 19">
        <name>Mg(2+)</name>
        <dbReference type="ChEBI" id="CHEBI:18420"/>
    </cofactor>
</comment>
<dbReference type="PANTHER" id="PTHR34148:SF1">
    <property type="entry name" value="ADENOSYLCOBINAMIDE-GDP RIBAZOLETRANSFERASE"/>
    <property type="match status" value="1"/>
</dbReference>
<comment type="function">
    <text evidence="14 19">Joins adenosylcobinamide-GDP and alpha-ribazole to generate adenosylcobalamin (Ado-cobalamin). Also synthesizes adenosylcobalamin 5'-phosphate from adenosylcobinamide-GDP and alpha-ribazole 5'-phosphate.</text>
</comment>
<keyword evidence="10 19" id="KW-0812">Transmembrane</keyword>
<dbReference type="GO" id="GO:0051073">
    <property type="term" value="F:adenosylcobinamide-GDP ribazoletransferase activity"/>
    <property type="evidence" value="ECO:0007669"/>
    <property type="project" value="UniProtKB-EC"/>
</dbReference>
<evidence type="ECO:0000313" key="20">
    <source>
        <dbReference type="EMBL" id="MCT8330194.1"/>
    </source>
</evidence>
<dbReference type="NCBIfam" id="TIGR00317">
    <property type="entry name" value="cobS"/>
    <property type="match status" value="1"/>
</dbReference>
<comment type="catalytic activity">
    <reaction evidence="18 19">
        <text>alpha-ribazole 5'-phosphate + adenosylcob(III)inamide-GDP = adenosylcob(III)alamin 5'-phosphate + GMP + H(+)</text>
        <dbReference type="Rhea" id="RHEA:23560"/>
        <dbReference type="ChEBI" id="CHEBI:15378"/>
        <dbReference type="ChEBI" id="CHEBI:57918"/>
        <dbReference type="ChEBI" id="CHEBI:58115"/>
        <dbReference type="ChEBI" id="CHEBI:60487"/>
        <dbReference type="ChEBI" id="CHEBI:60493"/>
        <dbReference type="EC" id="2.7.8.26"/>
    </reaction>
</comment>
<keyword evidence="21" id="KW-1185">Reference proteome</keyword>
<feature type="transmembrane region" description="Helical" evidence="19">
    <location>
        <begin position="184"/>
        <end position="217"/>
    </location>
</feature>
<keyword evidence="9 19" id="KW-0808">Transferase</keyword>
<evidence type="ECO:0000256" key="8">
    <source>
        <dbReference type="ARBA" id="ARBA00022573"/>
    </source>
</evidence>
<evidence type="ECO:0000256" key="4">
    <source>
        <dbReference type="ARBA" id="ARBA00010561"/>
    </source>
</evidence>
<gene>
    <name evidence="19 20" type="primary">cobS</name>
    <name evidence="20" type="ORF">N5I32_11765</name>
</gene>
<evidence type="ECO:0000256" key="16">
    <source>
        <dbReference type="ARBA" id="ARBA00032853"/>
    </source>
</evidence>
<evidence type="ECO:0000256" key="12">
    <source>
        <dbReference type="ARBA" id="ARBA00022989"/>
    </source>
</evidence>
<evidence type="ECO:0000256" key="6">
    <source>
        <dbReference type="ARBA" id="ARBA00015850"/>
    </source>
</evidence>
<evidence type="ECO:0000313" key="21">
    <source>
        <dbReference type="Proteomes" id="UP001205601"/>
    </source>
</evidence>
<protein>
    <recommendedName>
        <fullName evidence="6 19">Adenosylcobinamide-GDP ribazoletransferase</fullName>
        <ecNumber evidence="5 19">2.7.8.26</ecNumber>
    </recommendedName>
    <alternativeName>
        <fullName evidence="16 19">Cobalamin synthase</fullName>
    </alternativeName>
    <alternativeName>
        <fullName evidence="15 19">Cobalamin-5'-phosphate synthase</fullName>
    </alternativeName>
</protein>
<feature type="transmembrane region" description="Helical" evidence="19">
    <location>
        <begin position="145"/>
        <end position="164"/>
    </location>
</feature>
<keyword evidence="7 19" id="KW-1003">Cell membrane</keyword>
<evidence type="ECO:0000256" key="17">
    <source>
        <dbReference type="ARBA" id="ARBA00048623"/>
    </source>
</evidence>
<evidence type="ECO:0000256" key="11">
    <source>
        <dbReference type="ARBA" id="ARBA00022842"/>
    </source>
</evidence>
<keyword evidence="8 19" id="KW-0169">Cobalamin biosynthesis</keyword>
<dbReference type="Proteomes" id="UP001205601">
    <property type="component" value="Unassembled WGS sequence"/>
</dbReference>
<keyword evidence="11 19" id="KW-0460">Magnesium</keyword>
<dbReference type="EMBL" id="JAOCQF010000002">
    <property type="protein sequence ID" value="MCT8330194.1"/>
    <property type="molecule type" value="Genomic_DNA"/>
</dbReference>
<evidence type="ECO:0000256" key="14">
    <source>
        <dbReference type="ARBA" id="ARBA00025228"/>
    </source>
</evidence>
<comment type="caution">
    <text evidence="20">The sequence shown here is derived from an EMBL/GenBank/DDBJ whole genome shotgun (WGS) entry which is preliminary data.</text>
</comment>
<evidence type="ECO:0000256" key="10">
    <source>
        <dbReference type="ARBA" id="ARBA00022692"/>
    </source>
</evidence>
<feature type="transmembrane region" description="Helical" evidence="19">
    <location>
        <begin position="116"/>
        <end position="138"/>
    </location>
</feature>
<evidence type="ECO:0000256" key="1">
    <source>
        <dbReference type="ARBA" id="ARBA00001946"/>
    </source>
</evidence>
<dbReference type="EC" id="2.7.8.26" evidence="5 19"/>